<reference evidence="1" key="2">
    <citation type="journal article" date="2015" name="Data Brief">
        <title>Shoot transcriptome of the giant reed, Arundo donax.</title>
        <authorList>
            <person name="Barrero R.A."/>
            <person name="Guerrero F.D."/>
            <person name="Moolhuijzen P."/>
            <person name="Goolsby J.A."/>
            <person name="Tidwell J."/>
            <person name="Bellgard S.E."/>
            <person name="Bellgard M.I."/>
        </authorList>
    </citation>
    <scope>NUCLEOTIDE SEQUENCE</scope>
    <source>
        <tissue evidence="1">Shoot tissue taken approximately 20 cm above the soil surface</tissue>
    </source>
</reference>
<proteinExistence type="predicted"/>
<sequence length="14" mass="1655">MRKSYIVAMVQKNS</sequence>
<reference evidence="1" key="1">
    <citation type="submission" date="2014-09" db="EMBL/GenBank/DDBJ databases">
        <authorList>
            <person name="Magalhaes I.L.F."/>
            <person name="Oliveira U."/>
            <person name="Santos F.R."/>
            <person name="Vidigal T.H.D.A."/>
            <person name="Brescovit A.D."/>
            <person name="Santos A.J."/>
        </authorList>
    </citation>
    <scope>NUCLEOTIDE SEQUENCE</scope>
    <source>
        <tissue evidence="1">Shoot tissue taken approximately 20 cm above the soil surface</tissue>
    </source>
</reference>
<protein>
    <submittedName>
        <fullName evidence="1">Uncharacterized protein</fullName>
    </submittedName>
</protein>
<organism evidence="1">
    <name type="scientific">Arundo donax</name>
    <name type="common">Giant reed</name>
    <name type="synonym">Donax arundinaceus</name>
    <dbReference type="NCBI Taxonomy" id="35708"/>
    <lineage>
        <taxon>Eukaryota</taxon>
        <taxon>Viridiplantae</taxon>
        <taxon>Streptophyta</taxon>
        <taxon>Embryophyta</taxon>
        <taxon>Tracheophyta</taxon>
        <taxon>Spermatophyta</taxon>
        <taxon>Magnoliopsida</taxon>
        <taxon>Liliopsida</taxon>
        <taxon>Poales</taxon>
        <taxon>Poaceae</taxon>
        <taxon>PACMAD clade</taxon>
        <taxon>Arundinoideae</taxon>
        <taxon>Arundineae</taxon>
        <taxon>Arundo</taxon>
    </lineage>
</organism>
<accession>A0A0A9C4A7</accession>
<dbReference type="EMBL" id="GBRH01229685">
    <property type="protein sequence ID" value="JAD68210.1"/>
    <property type="molecule type" value="Transcribed_RNA"/>
</dbReference>
<name>A0A0A9C4A7_ARUDO</name>
<evidence type="ECO:0000313" key="1">
    <source>
        <dbReference type="EMBL" id="JAD68210.1"/>
    </source>
</evidence>